<reference evidence="1 2" key="1">
    <citation type="submission" date="2016-11" db="EMBL/GenBank/DDBJ databases">
        <authorList>
            <person name="Jaros S."/>
            <person name="Januszkiewicz K."/>
            <person name="Wedrychowicz H."/>
        </authorList>
    </citation>
    <scope>NUCLEOTIDE SEQUENCE [LARGE SCALE GENOMIC DNA]</scope>
</reference>
<protein>
    <submittedName>
        <fullName evidence="1">BQ5605_C026g10261 protein</fullName>
    </submittedName>
</protein>
<keyword evidence="2" id="KW-1185">Reference proteome</keyword>
<dbReference type="Proteomes" id="UP000249464">
    <property type="component" value="Unassembled WGS sequence"/>
</dbReference>
<name>A0A2X0NFR3_9BASI</name>
<dbReference type="AlphaFoldDB" id="A0A2X0NFR3"/>
<organism evidence="1 2">
    <name type="scientific">Microbotryum silenes-dioicae</name>
    <dbReference type="NCBI Taxonomy" id="796604"/>
    <lineage>
        <taxon>Eukaryota</taxon>
        <taxon>Fungi</taxon>
        <taxon>Dikarya</taxon>
        <taxon>Basidiomycota</taxon>
        <taxon>Pucciniomycotina</taxon>
        <taxon>Microbotryomycetes</taxon>
        <taxon>Microbotryales</taxon>
        <taxon>Microbotryaceae</taxon>
        <taxon>Microbotryum</taxon>
    </lineage>
</organism>
<accession>A0A2X0NFR3</accession>
<proteinExistence type="predicted"/>
<gene>
    <name evidence="1" type="primary">BQ5605_C026g10261</name>
    <name evidence="1" type="ORF">BQ5605_C026G10261</name>
</gene>
<dbReference type="EMBL" id="FQNC01000088">
    <property type="protein sequence ID" value="SGZ28048.1"/>
    <property type="molecule type" value="Genomic_DNA"/>
</dbReference>
<sequence length="102" mass="11195">MRAAANISAAPLLSVKIVVQETGRESLQMTLWQWQNWMAEGTTLQCGRHAKPVVWEAEDHVPGCFDGNGTSANVEETGSHWPTPAETALASWARGTRWTESC</sequence>
<evidence type="ECO:0000313" key="2">
    <source>
        <dbReference type="Proteomes" id="UP000249464"/>
    </source>
</evidence>
<evidence type="ECO:0000313" key="1">
    <source>
        <dbReference type="EMBL" id="SGZ28048.1"/>
    </source>
</evidence>